<gene>
    <name evidence="1" type="ORF">MAUB_08350</name>
</gene>
<dbReference type="InterPro" id="IPR038070">
    <property type="entry name" value="Rv2632c-like_sf"/>
</dbReference>
<dbReference type="Pfam" id="PF08962">
    <property type="entry name" value="Rv2632c-like"/>
    <property type="match status" value="1"/>
</dbReference>
<dbReference type="Gene3D" id="3.30.160.240">
    <property type="entry name" value="Rv1738"/>
    <property type="match status" value="1"/>
</dbReference>
<dbReference type="Proteomes" id="UP000465609">
    <property type="component" value="Chromosome"/>
</dbReference>
<dbReference type="EMBL" id="AP022577">
    <property type="protein sequence ID" value="BBX82962.1"/>
    <property type="molecule type" value="Genomic_DNA"/>
</dbReference>
<evidence type="ECO:0000313" key="1">
    <source>
        <dbReference type="EMBL" id="BBX82962.1"/>
    </source>
</evidence>
<accession>A0ABN5YMJ1</accession>
<dbReference type="RefSeq" id="WP_138228360.1">
    <property type="nucleotide sequence ID" value="NZ_AP022577.1"/>
</dbReference>
<evidence type="ECO:0000313" key="2">
    <source>
        <dbReference type="Proteomes" id="UP000465609"/>
    </source>
</evidence>
<evidence type="ECO:0008006" key="3">
    <source>
        <dbReference type="Google" id="ProtNLM"/>
    </source>
</evidence>
<organism evidence="1 2">
    <name type="scientific">Mycolicibacterium aubagnense</name>
    <dbReference type="NCBI Taxonomy" id="319707"/>
    <lineage>
        <taxon>Bacteria</taxon>
        <taxon>Bacillati</taxon>
        <taxon>Actinomycetota</taxon>
        <taxon>Actinomycetes</taxon>
        <taxon>Mycobacteriales</taxon>
        <taxon>Mycobacteriaceae</taxon>
        <taxon>Mycolicibacterium</taxon>
    </lineage>
</organism>
<protein>
    <recommendedName>
        <fullName evidence="3">DUF1876 domain-containing protein</fullName>
    </recommendedName>
</protein>
<dbReference type="SUPFAM" id="SSF143212">
    <property type="entry name" value="Rv2632c-like"/>
    <property type="match status" value="1"/>
</dbReference>
<sequence>MSFGQARTLKRWTVYVSIDERDGHTRAKARLYWSDKESVGFGAARCNPADRDISDIGDELAVARALRDLADQLLVAASHDIAVSTQQPVTSVH</sequence>
<reference evidence="1 2" key="1">
    <citation type="journal article" date="2019" name="Emerg. Microbes Infect.">
        <title>Comprehensive subspecies identification of 175 nontuberculous mycobacteria species based on 7547 genomic profiles.</title>
        <authorList>
            <person name="Matsumoto Y."/>
            <person name="Kinjo T."/>
            <person name="Motooka D."/>
            <person name="Nabeya D."/>
            <person name="Jung N."/>
            <person name="Uechi K."/>
            <person name="Horii T."/>
            <person name="Iida T."/>
            <person name="Fujita J."/>
            <person name="Nakamura S."/>
        </authorList>
    </citation>
    <scope>NUCLEOTIDE SEQUENCE [LARGE SCALE GENOMIC DNA]</scope>
    <source>
        <strain evidence="1 2">JCM 15296</strain>
    </source>
</reference>
<name>A0ABN5YMJ1_9MYCO</name>
<dbReference type="InterPro" id="IPR015057">
    <property type="entry name" value="Rv2632c-like"/>
</dbReference>
<keyword evidence="2" id="KW-1185">Reference proteome</keyword>
<proteinExistence type="predicted"/>